<dbReference type="InterPro" id="IPR006091">
    <property type="entry name" value="Acyl-CoA_Oxase/DH_mid-dom"/>
</dbReference>
<dbReference type="SUPFAM" id="SSF56645">
    <property type="entry name" value="Acyl-CoA dehydrogenase NM domain-like"/>
    <property type="match status" value="1"/>
</dbReference>
<dbReference type="InterPro" id="IPR036250">
    <property type="entry name" value="AcylCo_DH-like_C"/>
</dbReference>
<comment type="cofactor">
    <cofactor evidence="1 6">
        <name>FAD</name>
        <dbReference type="ChEBI" id="CHEBI:57692"/>
    </cofactor>
</comment>
<dbReference type="Pfam" id="PF02770">
    <property type="entry name" value="Acyl-CoA_dh_M"/>
    <property type="match status" value="1"/>
</dbReference>
<evidence type="ECO:0000256" key="5">
    <source>
        <dbReference type="ARBA" id="ARBA00023002"/>
    </source>
</evidence>
<dbReference type="Proteomes" id="UP000192513">
    <property type="component" value="Unassembled WGS sequence"/>
</dbReference>
<dbReference type="InterPro" id="IPR037069">
    <property type="entry name" value="AcylCoA_DH/ox_N_sf"/>
</dbReference>
<organism evidence="9 10">
    <name type="scientific">Mycobacterium paraseoulense</name>
    <dbReference type="NCBI Taxonomy" id="590652"/>
    <lineage>
        <taxon>Bacteria</taxon>
        <taxon>Bacillati</taxon>
        <taxon>Actinomycetota</taxon>
        <taxon>Actinomycetes</taxon>
        <taxon>Mycobacteriales</taxon>
        <taxon>Mycobacteriaceae</taxon>
        <taxon>Mycobacterium</taxon>
    </lineage>
</organism>
<dbReference type="PANTHER" id="PTHR43292">
    <property type="entry name" value="ACYL-COA DEHYDROGENASE"/>
    <property type="match status" value="1"/>
</dbReference>
<evidence type="ECO:0000256" key="1">
    <source>
        <dbReference type="ARBA" id="ARBA00001974"/>
    </source>
</evidence>
<dbReference type="GO" id="GO:0050660">
    <property type="term" value="F:flavin adenine dinucleotide binding"/>
    <property type="evidence" value="ECO:0007669"/>
    <property type="project" value="InterPro"/>
</dbReference>
<feature type="domain" description="Acyl-CoA oxidase/dehydrogenase middle" evidence="8">
    <location>
        <begin position="126"/>
        <end position="219"/>
    </location>
</feature>
<accession>A0A1X0IFD7</accession>
<dbReference type="Gene3D" id="1.10.540.10">
    <property type="entry name" value="Acyl-CoA dehydrogenase/oxidase, N-terminal domain"/>
    <property type="match status" value="1"/>
</dbReference>
<dbReference type="GO" id="GO:0005886">
    <property type="term" value="C:plasma membrane"/>
    <property type="evidence" value="ECO:0007669"/>
    <property type="project" value="TreeGrafter"/>
</dbReference>
<keyword evidence="3 6" id="KW-0285">Flavoprotein</keyword>
<name>A0A1X0IFD7_9MYCO</name>
<dbReference type="SUPFAM" id="SSF47203">
    <property type="entry name" value="Acyl-CoA dehydrogenase C-terminal domain-like"/>
    <property type="match status" value="1"/>
</dbReference>
<evidence type="ECO:0000259" key="8">
    <source>
        <dbReference type="Pfam" id="PF02770"/>
    </source>
</evidence>
<comment type="caution">
    <text evidence="9">The sequence shown here is derived from an EMBL/GenBank/DDBJ whole genome shotgun (WGS) entry which is preliminary data.</text>
</comment>
<evidence type="ECO:0000313" key="10">
    <source>
        <dbReference type="Proteomes" id="UP000192513"/>
    </source>
</evidence>
<evidence type="ECO:0000256" key="3">
    <source>
        <dbReference type="ARBA" id="ARBA00022630"/>
    </source>
</evidence>
<sequence length="389" mass="42250">MAVSAPDSERILDEFDVALLAADGLAPLREPAADMAHALEQSRRMMKWLYDGGWSRWGWPEAVGGIGGSPLVRCQILERLALAGYPIPEHLLVLEVVGPAVANHAPRLAAARLPAALRGDELWSQGFSEPEAGSDLAALRTKAVARDDGTYVVNGQKIWTSYGAFADRIVLLARSGAVADRHRGLVMLLVDLDSPGVDRRPIALASGREELAEIFFTDVLVKPDRVIGGDGAGWAVAMDLLQYERGTYAWMRMAIATAYLQQLVRALDREEGAPDSRRAAIVGRAYLNLMALRARTATTLGRLAAGEEVGAETSVDKLLLSTAKQDVLDAAMALLGPDILVGDDDASAAWRERWWYSRAASIYGGAREVQYSIIADRILKLPRENERGR</sequence>
<evidence type="ECO:0000256" key="6">
    <source>
        <dbReference type="RuleBase" id="RU362125"/>
    </source>
</evidence>
<keyword evidence="4 6" id="KW-0274">FAD</keyword>
<dbReference type="STRING" id="590652.BST39_04870"/>
<reference evidence="9 10" key="1">
    <citation type="submission" date="2017-02" db="EMBL/GenBank/DDBJ databases">
        <title>The new phylogeny of genus Mycobacterium.</title>
        <authorList>
            <person name="Tortoli E."/>
            <person name="Trovato A."/>
            <person name="Cirillo D.M."/>
        </authorList>
    </citation>
    <scope>NUCLEOTIDE SEQUENCE [LARGE SCALE GENOMIC DNA]</scope>
    <source>
        <strain evidence="9 10">DSM 45000</strain>
    </source>
</reference>
<dbReference type="InterPro" id="IPR046373">
    <property type="entry name" value="Acyl-CoA_Oxase/DH_mid-dom_sf"/>
</dbReference>
<proteinExistence type="inferred from homology"/>
<protein>
    <submittedName>
        <fullName evidence="9">Acyl-CoA dehydrogenase</fullName>
    </submittedName>
</protein>
<evidence type="ECO:0000313" key="9">
    <source>
        <dbReference type="EMBL" id="ORB45605.1"/>
    </source>
</evidence>
<keyword evidence="10" id="KW-1185">Reference proteome</keyword>
<gene>
    <name evidence="9" type="ORF">BST39_04870</name>
</gene>
<dbReference type="PANTHER" id="PTHR43292:SF3">
    <property type="entry name" value="ACYL-COA DEHYDROGENASE FADE29"/>
    <property type="match status" value="1"/>
</dbReference>
<dbReference type="AlphaFoldDB" id="A0A1X0IFD7"/>
<evidence type="ECO:0000256" key="4">
    <source>
        <dbReference type="ARBA" id="ARBA00022827"/>
    </source>
</evidence>
<dbReference type="InterPro" id="IPR009100">
    <property type="entry name" value="AcylCoA_DH/oxidase_NM_dom_sf"/>
</dbReference>
<dbReference type="InterPro" id="IPR009075">
    <property type="entry name" value="AcylCo_DH/oxidase_C"/>
</dbReference>
<feature type="domain" description="Acyl-CoA dehydrogenase/oxidase C-terminal" evidence="7">
    <location>
        <begin position="231"/>
        <end position="379"/>
    </location>
</feature>
<keyword evidence="5 6" id="KW-0560">Oxidoreductase</keyword>
<dbReference type="Gene3D" id="2.40.110.10">
    <property type="entry name" value="Butyryl-CoA Dehydrogenase, subunit A, domain 2"/>
    <property type="match status" value="1"/>
</dbReference>
<evidence type="ECO:0000259" key="7">
    <source>
        <dbReference type="Pfam" id="PF00441"/>
    </source>
</evidence>
<dbReference type="EMBL" id="MVIE01000004">
    <property type="protein sequence ID" value="ORB45605.1"/>
    <property type="molecule type" value="Genomic_DNA"/>
</dbReference>
<dbReference type="Pfam" id="PF00441">
    <property type="entry name" value="Acyl-CoA_dh_1"/>
    <property type="match status" value="1"/>
</dbReference>
<comment type="similarity">
    <text evidence="2 6">Belongs to the acyl-CoA dehydrogenase family.</text>
</comment>
<evidence type="ECO:0000256" key="2">
    <source>
        <dbReference type="ARBA" id="ARBA00009347"/>
    </source>
</evidence>
<dbReference type="InterPro" id="IPR052161">
    <property type="entry name" value="Mycobact_Acyl-CoA_DH"/>
</dbReference>
<dbReference type="Gene3D" id="1.20.140.10">
    <property type="entry name" value="Butyryl-CoA Dehydrogenase, subunit A, domain 3"/>
    <property type="match status" value="1"/>
</dbReference>
<dbReference type="GO" id="GO:0016627">
    <property type="term" value="F:oxidoreductase activity, acting on the CH-CH group of donors"/>
    <property type="evidence" value="ECO:0007669"/>
    <property type="project" value="InterPro"/>
</dbReference>